<dbReference type="GO" id="GO:0048312">
    <property type="term" value="P:intracellular distribution of mitochondria"/>
    <property type="evidence" value="ECO:0007669"/>
    <property type="project" value="TreeGrafter"/>
</dbReference>
<dbReference type="SMART" id="SM00053">
    <property type="entry name" value="DYNc"/>
    <property type="match status" value="1"/>
</dbReference>
<feature type="domain" description="GED" evidence="4">
    <location>
        <begin position="639"/>
        <end position="730"/>
    </location>
</feature>
<dbReference type="GO" id="GO:0005874">
    <property type="term" value="C:microtubule"/>
    <property type="evidence" value="ECO:0007669"/>
    <property type="project" value="TreeGrafter"/>
</dbReference>
<dbReference type="CDD" id="cd08771">
    <property type="entry name" value="DLP_1"/>
    <property type="match status" value="1"/>
</dbReference>
<organism evidence="6 7">
    <name type="scientific">Emericellopsis atlantica</name>
    <dbReference type="NCBI Taxonomy" id="2614577"/>
    <lineage>
        <taxon>Eukaryota</taxon>
        <taxon>Fungi</taxon>
        <taxon>Dikarya</taxon>
        <taxon>Ascomycota</taxon>
        <taxon>Pezizomycotina</taxon>
        <taxon>Sordariomycetes</taxon>
        <taxon>Hypocreomycetidae</taxon>
        <taxon>Hypocreales</taxon>
        <taxon>Bionectriaceae</taxon>
        <taxon>Emericellopsis</taxon>
    </lineage>
</organism>
<dbReference type="InterPro" id="IPR001401">
    <property type="entry name" value="Dynamin_GTPase"/>
</dbReference>
<evidence type="ECO:0000256" key="1">
    <source>
        <dbReference type="ARBA" id="ARBA00022741"/>
    </source>
</evidence>
<dbReference type="PRINTS" id="PR00195">
    <property type="entry name" value="DYNAMIN"/>
</dbReference>
<name>A0A9P8CRM9_9HYPO</name>
<dbReference type="InterPro" id="IPR022812">
    <property type="entry name" value="Dynamin"/>
</dbReference>
<accession>A0A9P8CRM9</accession>
<dbReference type="Gene3D" id="3.40.50.300">
    <property type="entry name" value="P-loop containing nucleotide triphosphate hydrolases"/>
    <property type="match status" value="1"/>
</dbReference>
<feature type="domain" description="Dynamin-type G" evidence="5">
    <location>
        <begin position="42"/>
        <end position="326"/>
    </location>
</feature>
<dbReference type="RefSeq" id="XP_046120857.1">
    <property type="nucleotide sequence ID" value="XM_046260209.1"/>
</dbReference>
<keyword evidence="6" id="KW-0378">Hydrolase</keyword>
<dbReference type="InterPro" id="IPR030381">
    <property type="entry name" value="G_DYNAMIN_dom"/>
</dbReference>
<dbReference type="Pfam" id="PF01031">
    <property type="entry name" value="Dynamin_M"/>
    <property type="match status" value="1"/>
</dbReference>
<dbReference type="GeneID" id="70291112"/>
<evidence type="ECO:0000256" key="3">
    <source>
        <dbReference type="SAM" id="MobiDB-lite"/>
    </source>
</evidence>
<comment type="caution">
    <text evidence="6">The sequence shown here is derived from an EMBL/GenBank/DDBJ whole genome shotgun (WGS) entry which is preliminary data.</text>
</comment>
<keyword evidence="1" id="KW-0547">Nucleotide-binding</keyword>
<feature type="compositionally biased region" description="Polar residues" evidence="3">
    <location>
        <begin position="871"/>
        <end position="914"/>
    </location>
</feature>
<evidence type="ECO:0000313" key="6">
    <source>
        <dbReference type="EMBL" id="KAG9256933.1"/>
    </source>
</evidence>
<dbReference type="PROSITE" id="PS51718">
    <property type="entry name" value="G_DYNAMIN_2"/>
    <property type="match status" value="1"/>
</dbReference>
<dbReference type="GO" id="GO:0016020">
    <property type="term" value="C:membrane"/>
    <property type="evidence" value="ECO:0007669"/>
    <property type="project" value="TreeGrafter"/>
</dbReference>
<dbReference type="AlphaFoldDB" id="A0A9P8CRM9"/>
<dbReference type="Proteomes" id="UP000887229">
    <property type="component" value="Unassembled WGS sequence"/>
</dbReference>
<dbReference type="InterPro" id="IPR045063">
    <property type="entry name" value="Dynamin_N"/>
</dbReference>
<dbReference type="SUPFAM" id="SSF52540">
    <property type="entry name" value="P-loop containing nucleoside triphosphate hydrolases"/>
    <property type="match status" value="1"/>
</dbReference>
<dbReference type="GO" id="GO:0003924">
    <property type="term" value="F:GTPase activity"/>
    <property type="evidence" value="ECO:0007669"/>
    <property type="project" value="InterPro"/>
</dbReference>
<dbReference type="Pfam" id="PF00350">
    <property type="entry name" value="Dynamin_N"/>
    <property type="match status" value="1"/>
</dbReference>
<evidence type="ECO:0000256" key="2">
    <source>
        <dbReference type="ARBA" id="ARBA00023134"/>
    </source>
</evidence>
<feature type="compositionally biased region" description="Polar residues" evidence="3">
    <location>
        <begin position="737"/>
        <end position="762"/>
    </location>
</feature>
<keyword evidence="2" id="KW-0342">GTP-binding</keyword>
<dbReference type="InterPro" id="IPR020850">
    <property type="entry name" value="GED_dom"/>
</dbReference>
<reference evidence="6" key="1">
    <citation type="journal article" date="2021" name="IMA Fungus">
        <title>Genomic characterization of three marine fungi, including Emericellopsis atlantica sp. nov. with signatures of a generalist lifestyle and marine biomass degradation.</title>
        <authorList>
            <person name="Hagestad O.C."/>
            <person name="Hou L."/>
            <person name="Andersen J.H."/>
            <person name="Hansen E.H."/>
            <person name="Altermark B."/>
            <person name="Li C."/>
            <person name="Kuhnert E."/>
            <person name="Cox R.J."/>
            <person name="Crous P.W."/>
            <person name="Spatafora J.W."/>
            <person name="Lail K."/>
            <person name="Amirebrahimi M."/>
            <person name="Lipzen A."/>
            <person name="Pangilinan J."/>
            <person name="Andreopoulos W."/>
            <person name="Hayes R.D."/>
            <person name="Ng V."/>
            <person name="Grigoriev I.V."/>
            <person name="Jackson S.A."/>
            <person name="Sutton T.D.S."/>
            <person name="Dobson A.D.W."/>
            <person name="Rama T."/>
        </authorList>
    </citation>
    <scope>NUCLEOTIDE SEQUENCE</scope>
    <source>
        <strain evidence="6">TS7</strain>
    </source>
</reference>
<feature type="region of interest" description="Disordered" evidence="3">
    <location>
        <begin position="733"/>
        <end position="921"/>
    </location>
</feature>
<dbReference type="PANTHER" id="PTHR11566">
    <property type="entry name" value="DYNAMIN"/>
    <property type="match status" value="1"/>
</dbReference>
<dbReference type="PANTHER" id="PTHR11566:SF149">
    <property type="entry name" value="GTPASE, PUTATIVE (AFU_ORTHOLOGUE AFUA_6G11890)-RELATED"/>
    <property type="match status" value="1"/>
</dbReference>
<dbReference type="InterPro" id="IPR027417">
    <property type="entry name" value="P-loop_NTPase"/>
</dbReference>
<dbReference type="PROSITE" id="PS51388">
    <property type="entry name" value="GED"/>
    <property type="match status" value="1"/>
</dbReference>
<dbReference type="OrthoDB" id="415706at2759"/>
<proteinExistence type="predicted"/>
<dbReference type="GO" id="GO:0016559">
    <property type="term" value="P:peroxisome fission"/>
    <property type="evidence" value="ECO:0007669"/>
    <property type="project" value="TreeGrafter"/>
</dbReference>
<dbReference type="FunFam" id="3.40.50.300:FF:001425">
    <property type="entry name" value="Dynamin GTPase, putative"/>
    <property type="match status" value="1"/>
</dbReference>
<gene>
    <name evidence="6" type="ORF">F5Z01DRAFT_493644</name>
</gene>
<evidence type="ECO:0000259" key="5">
    <source>
        <dbReference type="PROSITE" id="PS51718"/>
    </source>
</evidence>
<dbReference type="GO" id="GO:0006897">
    <property type="term" value="P:endocytosis"/>
    <property type="evidence" value="ECO:0007669"/>
    <property type="project" value="TreeGrafter"/>
</dbReference>
<evidence type="ECO:0000313" key="7">
    <source>
        <dbReference type="Proteomes" id="UP000887229"/>
    </source>
</evidence>
<dbReference type="GO" id="GO:0000266">
    <property type="term" value="P:mitochondrial fission"/>
    <property type="evidence" value="ECO:0007669"/>
    <property type="project" value="TreeGrafter"/>
</dbReference>
<keyword evidence="7" id="KW-1185">Reference proteome</keyword>
<feature type="compositionally biased region" description="Polar residues" evidence="3">
    <location>
        <begin position="817"/>
        <end position="844"/>
    </location>
</feature>
<feature type="compositionally biased region" description="Polar residues" evidence="3">
    <location>
        <begin position="773"/>
        <end position="789"/>
    </location>
</feature>
<dbReference type="GO" id="GO:0005525">
    <property type="term" value="F:GTP binding"/>
    <property type="evidence" value="ECO:0007669"/>
    <property type="project" value="InterPro"/>
</dbReference>
<sequence>MEDMAALDIALDSVGLDELNSPEAKALLDTIDSLREMHVGEIVNLPQIIVVGDQSSGKSSVLEAISRVRFPTKGDLCTRFATQLVLRRSPETKIRVRIDGATGAGSGSSQQFRRVSFDKDALPEIINEATEKMGIRVGSSKGFSKDILHVEIAGPDIYPVTLVDLPGFFHSETADQTPEDKQIVKELAESYMKQSKSIILAVVSANQNLANQIVVEEAKRYDPNRERTVGIITKPDLAAPGSQDEKKCLQLIRGQESKHKLKLGWHVLRNRPEGQEEATADDRDTEEEKFFQSGAWSSIIPMSRGITPLRKKLSKVLLQHIQKTLPGLIEEIEKSLSARQRAIEQLGKPRSKPDELRTYLLEIAERFQRLARDGIDGRYGDEFFGDLYNNQGTRKLRALLRAFNRAFHATLVSKGVDREIAWDDEEGFSVDDGAFEWIQNGDDGPEYLKPFLDLFKDISDPTPISETELREELEELAAANQGTEYPGLPNGDLGFQLFKMQAKPWAGIADVYLDQVADFAKAFVEDLFIHIIGADKQTTNAILVLYVGRFFEERRKLLKEKLQEILRPYVSAYGPPLDAEFHAALSSMVTGREAERVASLLEEKFPAAFTDKAGKGLTHEEVEEAIRSARAAKASEFGTEKIVGMAMTHFKMSLRTFAENVVNLAVENCLVSDLPTILTPSTVVRMDQERLIELASESETVQAERLELQLEANILREGLERCQRSRLHERTVLPGSFLNTPASTSGRHSASTSETAKQSSPHPKNPAHPSSILAENSSSVRPSKPSAQTLFAKDSGFGRPTSVQPSKAESPPAPQTLFGNSGFGRSTSVQPSKAESSPAPQTLFGNPAFGRSTSVQPSKAESSPAPPPTQTPGSSLFGNPISNTNGVGNGPSSFGTKNAQASVFGGSTSASTQFRGFGSGL</sequence>
<dbReference type="InterPro" id="IPR000375">
    <property type="entry name" value="Dynamin_stalk"/>
</dbReference>
<dbReference type="EMBL" id="MU251247">
    <property type="protein sequence ID" value="KAG9256933.1"/>
    <property type="molecule type" value="Genomic_DNA"/>
</dbReference>
<dbReference type="GO" id="GO:0008017">
    <property type="term" value="F:microtubule binding"/>
    <property type="evidence" value="ECO:0007669"/>
    <property type="project" value="TreeGrafter"/>
</dbReference>
<dbReference type="GO" id="GO:0005739">
    <property type="term" value="C:mitochondrion"/>
    <property type="evidence" value="ECO:0007669"/>
    <property type="project" value="TreeGrafter"/>
</dbReference>
<protein>
    <submittedName>
        <fullName evidence="6">P-loop containing nucleoside triphosphate hydrolase protein</fullName>
    </submittedName>
</protein>
<evidence type="ECO:0000259" key="4">
    <source>
        <dbReference type="PROSITE" id="PS51388"/>
    </source>
</evidence>